<organism evidence="1 2">
    <name type="scientific">Trichonephila clavipes</name>
    <name type="common">Golden silk orbweaver</name>
    <name type="synonym">Nephila clavipes</name>
    <dbReference type="NCBI Taxonomy" id="2585209"/>
    <lineage>
        <taxon>Eukaryota</taxon>
        <taxon>Metazoa</taxon>
        <taxon>Ecdysozoa</taxon>
        <taxon>Arthropoda</taxon>
        <taxon>Chelicerata</taxon>
        <taxon>Arachnida</taxon>
        <taxon>Araneae</taxon>
        <taxon>Araneomorphae</taxon>
        <taxon>Entelegynae</taxon>
        <taxon>Araneoidea</taxon>
        <taxon>Nephilidae</taxon>
        <taxon>Trichonephila</taxon>
    </lineage>
</organism>
<comment type="caution">
    <text evidence="1">The sequence shown here is derived from an EMBL/GenBank/DDBJ whole genome shotgun (WGS) entry which is preliminary data.</text>
</comment>
<evidence type="ECO:0000313" key="1">
    <source>
        <dbReference type="EMBL" id="GFY02486.1"/>
    </source>
</evidence>
<dbReference type="EMBL" id="BMAU01021233">
    <property type="protein sequence ID" value="GFY02486.1"/>
    <property type="molecule type" value="Genomic_DNA"/>
</dbReference>
<accession>A0A8X6RXH9</accession>
<proteinExistence type="predicted"/>
<dbReference type="AlphaFoldDB" id="A0A8X6RXH9"/>
<evidence type="ECO:0000313" key="2">
    <source>
        <dbReference type="Proteomes" id="UP000887159"/>
    </source>
</evidence>
<protein>
    <submittedName>
        <fullName evidence="1">Uncharacterized protein</fullName>
    </submittedName>
</protein>
<gene>
    <name evidence="1" type="ORF">TNCV_3503671</name>
</gene>
<reference evidence="1" key="1">
    <citation type="submission" date="2020-08" db="EMBL/GenBank/DDBJ databases">
        <title>Multicomponent nature underlies the extraordinary mechanical properties of spider dragline silk.</title>
        <authorList>
            <person name="Kono N."/>
            <person name="Nakamura H."/>
            <person name="Mori M."/>
            <person name="Yoshida Y."/>
            <person name="Ohtoshi R."/>
            <person name="Malay A.D."/>
            <person name="Moran D.A.P."/>
            <person name="Tomita M."/>
            <person name="Numata K."/>
            <person name="Arakawa K."/>
        </authorList>
    </citation>
    <scope>NUCLEOTIDE SEQUENCE</scope>
</reference>
<sequence>MADLCSIPPKHLQPLVGCYISNDINRGNELACRLPTSGNLECDRLERVIFSDESRFSLSADDHRHVSGRRIASGPIRHLNLSSGLQQFGRCDSVSGAISWDTRSSLVFLQGTL</sequence>
<dbReference type="Proteomes" id="UP000887159">
    <property type="component" value="Unassembled WGS sequence"/>
</dbReference>
<name>A0A8X6RXH9_TRICX</name>
<keyword evidence="2" id="KW-1185">Reference proteome</keyword>